<sequence length="276" mass="29000">MTPARQPIFNVPAVVLALVAILVAIEAVCDLLPPLAHFKIIAAFAFVPGRFTFAFDPDLVNAAFNVSAATSESAAELATFFLGDGKPLWWTPLTYAFLHGGWAHVGMNSLWLVAFGSAAARRFGTRRFLLFCAVCAIAGALAHFLTHMADLQPVVGASAVVSGAMAAVVRFAFQPGAPLGAALMFAERPAGAYRLPALPLREIVSNRNAITFVALWFLANFLFGVFPATIGLTDVSVAWEAHVGGFLAGLLAFKWFDPPTALAGQGTGPAEGSAPV</sequence>
<feature type="transmembrane region" description="Helical" evidence="7">
    <location>
        <begin position="128"/>
        <end position="145"/>
    </location>
</feature>
<dbReference type="GO" id="GO:0016020">
    <property type="term" value="C:membrane"/>
    <property type="evidence" value="ECO:0007669"/>
    <property type="project" value="UniProtKB-SubCell"/>
</dbReference>
<protein>
    <submittedName>
        <fullName evidence="9">Rhomboid family intramembrane serine protease</fullName>
    </submittedName>
</protein>
<evidence type="ECO:0000259" key="8">
    <source>
        <dbReference type="Pfam" id="PF01694"/>
    </source>
</evidence>
<dbReference type="Proteomes" id="UP000236286">
    <property type="component" value="Unassembled WGS sequence"/>
</dbReference>
<evidence type="ECO:0000256" key="6">
    <source>
        <dbReference type="ARBA" id="ARBA00023136"/>
    </source>
</evidence>
<dbReference type="Gene3D" id="1.20.1540.10">
    <property type="entry name" value="Rhomboid-like"/>
    <property type="match status" value="1"/>
</dbReference>
<keyword evidence="9" id="KW-0378">Hydrolase</keyword>
<evidence type="ECO:0000256" key="2">
    <source>
        <dbReference type="ARBA" id="ARBA00022475"/>
    </source>
</evidence>
<dbReference type="RefSeq" id="WP_102844462.1">
    <property type="nucleotide sequence ID" value="NZ_PDZR01000018.1"/>
</dbReference>
<keyword evidence="6 7" id="KW-0472">Membrane</keyword>
<feature type="domain" description="Peptidase S54 rhomboid" evidence="8">
    <location>
        <begin position="89"/>
        <end position="252"/>
    </location>
</feature>
<dbReference type="SUPFAM" id="SSF144091">
    <property type="entry name" value="Rhomboid-like"/>
    <property type="match status" value="1"/>
</dbReference>
<organism evidence="9 10">
    <name type="scientific">Methylocella silvestris</name>
    <dbReference type="NCBI Taxonomy" id="199596"/>
    <lineage>
        <taxon>Bacteria</taxon>
        <taxon>Pseudomonadati</taxon>
        <taxon>Pseudomonadota</taxon>
        <taxon>Alphaproteobacteria</taxon>
        <taxon>Hyphomicrobiales</taxon>
        <taxon>Beijerinckiaceae</taxon>
        <taxon>Methylocella</taxon>
    </lineage>
</organism>
<dbReference type="Pfam" id="PF01694">
    <property type="entry name" value="Rhomboid"/>
    <property type="match status" value="1"/>
</dbReference>
<comment type="caution">
    <text evidence="9">The sequence shown here is derived from an EMBL/GenBank/DDBJ whole genome shotgun (WGS) entry which is preliminary data.</text>
</comment>
<reference evidence="9 10" key="1">
    <citation type="submission" date="2017-10" db="EMBL/GenBank/DDBJ databases">
        <title>Genome announcement of Methylocella silvestris TVC from permafrost.</title>
        <authorList>
            <person name="Wang J."/>
            <person name="Geng K."/>
            <person name="Ul-Haque F."/>
            <person name="Crombie A.T."/>
            <person name="Street L.E."/>
            <person name="Wookey P.A."/>
            <person name="Murrell J.C."/>
            <person name="Pratscher J."/>
        </authorList>
    </citation>
    <scope>NUCLEOTIDE SEQUENCE [LARGE SCALE GENOMIC DNA]</scope>
    <source>
        <strain evidence="9 10">TVC</strain>
    </source>
</reference>
<keyword evidence="3" id="KW-0997">Cell inner membrane</keyword>
<comment type="subcellular location">
    <subcellularLocation>
        <location evidence="1">Membrane</location>
        <topology evidence="1">Multi-pass membrane protein</topology>
    </subcellularLocation>
</comment>
<name>A0A2J7TEL1_METSI</name>
<evidence type="ECO:0000256" key="5">
    <source>
        <dbReference type="ARBA" id="ARBA00022989"/>
    </source>
</evidence>
<dbReference type="InterPro" id="IPR022764">
    <property type="entry name" value="Peptidase_S54_rhomboid_dom"/>
</dbReference>
<evidence type="ECO:0000256" key="7">
    <source>
        <dbReference type="SAM" id="Phobius"/>
    </source>
</evidence>
<keyword evidence="4 7" id="KW-0812">Transmembrane</keyword>
<accession>A0A2J7TEL1</accession>
<keyword evidence="5 7" id="KW-1133">Transmembrane helix</keyword>
<dbReference type="GO" id="GO:0006508">
    <property type="term" value="P:proteolysis"/>
    <property type="evidence" value="ECO:0007669"/>
    <property type="project" value="UniProtKB-KW"/>
</dbReference>
<dbReference type="AlphaFoldDB" id="A0A2J7TEL1"/>
<proteinExistence type="predicted"/>
<dbReference type="OrthoDB" id="9797190at2"/>
<gene>
    <name evidence="9" type="ORF">CR492_14540</name>
</gene>
<evidence type="ECO:0000256" key="1">
    <source>
        <dbReference type="ARBA" id="ARBA00004141"/>
    </source>
</evidence>
<keyword evidence="2" id="KW-1003">Cell membrane</keyword>
<dbReference type="InterPro" id="IPR035952">
    <property type="entry name" value="Rhomboid-like_sf"/>
</dbReference>
<dbReference type="GO" id="GO:0004252">
    <property type="term" value="F:serine-type endopeptidase activity"/>
    <property type="evidence" value="ECO:0007669"/>
    <property type="project" value="InterPro"/>
</dbReference>
<evidence type="ECO:0000313" key="10">
    <source>
        <dbReference type="Proteomes" id="UP000236286"/>
    </source>
</evidence>
<dbReference type="EMBL" id="PDZR01000018">
    <property type="protein sequence ID" value="PNG25193.1"/>
    <property type="molecule type" value="Genomic_DNA"/>
</dbReference>
<evidence type="ECO:0000313" key="9">
    <source>
        <dbReference type="EMBL" id="PNG25193.1"/>
    </source>
</evidence>
<dbReference type="PANTHER" id="PTHR43066">
    <property type="entry name" value="RHOMBOID-RELATED PROTEIN"/>
    <property type="match status" value="1"/>
</dbReference>
<feature type="transmembrane region" description="Helical" evidence="7">
    <location>
        <begin position="96"/>
        <end position="116"/>
    </location>
</feature>
<evidence type="ECO:0000256" key="3">
    <source>
        <dbReference type="ARBA" id="ARBA00022519"/>
    </source>
</evidence>
<feature type="transmembrane region" description="Helical" evidence="7">
    <location>
        <begin position="7"/>
        <end position="25"/>
    </location>
</feature>
<dbReference type="PANTHER" id="PTHR43066:SF26">
    <property type="entry name" value="RHOMBOID PROTEASE GLPG"/>
    <property type="match status" value="1"/>
</dbReference>
<keyword evidence="9" id="KW-0645">Protease</keyword>
<evidence type="ECO:0000256" key="4">
    <source>
        <dbReference type="ARBA" id="ARBA00022692"/>
    </source>
</evidence>
<feature type="transmembrane region" description="Helical" evidence="7">
    <location>
        <begin position="151"/>
        <end position="173"/>
    </location>
</feature>
<feature type="transmembrane region" description="Helical" evidence="7">
    <location>
        <begin position="209"/>
        <end position="230"/>
    </location>
</feature>